<dbReference type="InterPro" id="IPR016197">
    <property type="entry name" value="Chromo-like_dom_sf"/>
</dbReference>
<dbReference type="SUPFAM" id="SSF54160">
    <property type="entry name" value="Chromo domain-like"/>
    <property type="match status" value="1"/>
</dbReference>
<keyword evidence="2" id="KW-0539">Nucleus</keyword>
<dbReference type="OMA" id="RRGRICH"/>
<reference evidence="5" key="1">
    <citation type="journal article" date="2006" name="Science">
        <title>Phytophthora genome sequences uncover evolutionary origins and mechanisms of pathogenesis.</title>
        <authorList>
            <person name="Tyler B.M."/>
            <person name="Tripathy S."/>
            <person name="Zhang X."/>
            <person name="Dehal P."/>
            <person name="Jiang R.H."/>
            <person name="Aerts A."/>
            <person name="Arredondo F.D."/>
            <person name="Baxter L."/>
            <person name="Bensasson D."/>
            <person name="Beynon J.L."/>
            <person name="Chapman J."/>
            <person name="Damasceno C.M."/>
            <person name="Dorrance A.E."/>
            <person name="Dou D."/>
            <person name="Dickerman A.W."/>
            <person name="Dubchak I.L."/>
            <person name="Garbelotto M."/>
            <person name="Gijzen M."/>
            <person name="Gordon S.G."/>
            <person name="Govers F."/>
            <person name="Grunwald N.J."/>
            <person name="Huang W."/>
            <person name="Ivors K.L."/>
            <person name="Jones R.W."/>
            <person name="Kamoun S."/>
            <person name="Krampis K."/>
            <person name="Lamour K.H."/>
            <person name="Lee M.K."/>
            <person name="McDonald W.H."/>
            <person name="Medina M."/>
            <person name="Meijer H.J."/>
            <person name="Nordberg E.K."/>
            <person name="Maclean D.J."/>
            <person name="Ospina-Giraldo M.D."/>
            <person name="Morris P.F."/>
            <person name="Phuntumart V."/>
            <person name="Putnam N.H."/>
            <person name="Rash S."/>
            <person name="Rose J.K."/>
            <person name="Sakihama Y."/>
            <person name="Salamov A.A."/>
            <person name="Savidor A."/>
            <person name="Scheuring C.F."/>
            <person name="Smith B.M."/>
            <person name="Sobral B.W."/>
            <person name="Terry A."/>
            <person name="Torto-Alalibo T.A."/>
            <person name="Win J."/>
            <person name="Xu Z."/>
            <person name="Zhang H."/>
            <person name="Grigoriev I.V."/>
            <person name="Rokhsar D.S."/>
            <person name="Boore J.L."/>
        </authorList>
    </citation>
    <scope>NUCLEOTIDE SEQUENCE [LARGE SCALE GENOMIC DNA]</scope>
    <source>
        <strain evidence="5">Pr102</strain>
    </source>
</reference>
<evidence type="ECO:0000313" key="4">
    <source>
        <dbReference type="EnsemblProtists" id="Phyra50444"/>
    </source>
</evidence>
<dbReference type="PROSITE" id="PS00598">
    <property type="entry name" value="CHROMO_1"/>
    <property type="match status" value="1"/>
</dbReference>
<dbReference type="InParanoid" id="H3G7A7"/>
<evidence type="ECO:0000259" key="3">
    <source>
        <dbReference type="PROSITE" id="PS50013"/>
    </source>
</evidence>
<dbReference type="InterPro" id="IPR000953">
    <property type="entry name" value="Chromo/chromo_shadow_dom"/>
</dbReference>
<dbReference type="InterPro" id="IPR023779">
    <property type="entry name" value="Chromodomain_CS"/>
</dbReference>
<dbReference type="Pfam" id="PF00385">
    <property type="entry name" value="Chromo"/>
    <property type="match status" value="1"/>
</dbReference>
<dbReference type="STRING" id="164328.H3G7A7"/>
<dbReference type="EnsemblProtists" id="Phyra50444">
    <property type="protein sequence ID" value="Phyra50444"/>
    <property type="gene ID" value="Phyra50444"/>
</dbReference>
<organism evidence="4 5">
    <name type="scientific">Phytophthora ramorum</name>
    <name type="common">Sudden oak death agent</name>
    <dbReference type="NCBI Taxonomy" id="164328"/>
    <lineage>
        <taxon>Eukaryota</taxon>
        <taxon>Sar</taxon>
        <taxon>Stramenopiles</taxon>
        <taxon>Oomycota</taxon>
        <taxon>Peronosporomycetes</taxon>
        <taxon>Peronosporales</taxon>
        <taxon>Peronosporaceae</taxon>
        <taxon>Phytophthora</taxon>
    </lineage>
</organism>
<evidence type="ECO:0000256" key="1">
    <source>
        <dbReference type="ARBA" id="ARBA00004123"/>
    </source>
</evidence>
<sequence length="54" mass="6714">YHVERILKRRGRICHYQYLVKWRGYPEDQNTWESESRLSEDCADLVDAYERSHR</sequence>
<accession>H3G7A7</accession>
<dbReference type="GO" id="GO:0005634">
    <property type="term" value="C:nucleus"/>
    <property type="evidence" value="ECO:0007669"/>
    <property type="project" value="UniProtKB-SubCell"/>
</dbReference>
<dbReference type="EMBL" id="DS566518">
    <property type="status" value="NOT_ANNOTATED_CDS"/>
    <property type="molecule type" value="Genomic_DNA"/>
</dbReference>
<dbReference type="HOGENOM" id="CLU_185726_1_0_1"/>
<dbReference type="Gene3D" id="2.40.50.40">
    <property type="match status" value="1"/>
</dbReference>
<dbReference type="AlphaFoldDB" id="H3G7A7"/>
<dbReference type="CDD" id="cd00024">
    <property type="entry name" value="CD_CSD"/>
    <property type="match status" value="1"/>
</dbReference>
<proteinExistence type="predicted"/>
<keyword evidence="5" id="KW-1185">Reference proteome</keyword>
<evidence type="ECO:0000256" key="2">
    <source>
        <dbReference type="ARBA" id="ARBA00023242"/>
    </source>
</evidence>
<dbReference type="Proteomes" id="UP000005238">
    <property type="component" value="Unassembled WGS sequence"/>
</dbReference>
<feature type="domain" description="Chromo" evidence="3">
    <location>
        <begin position="1"/>
        <end position="54"/>
    </location>
</feature>
<dbReference type="PROSITE" id="PS50013">
    <property type="entry name" value="CHROMO_2"/>
    <property type="match status" value="1"/>
</dbReference>
<name>H3G7A7_PHYRM</name>
<dbReference type="InterPro" id="IPR023780">
    <property type="entry name" value="Chromo_domain"/>
</dbReference>
<evidence type="ECO:0000313" key="5">
    <source>
        <dbReference type="Proteomes" id="UP000005238"/>
    </source>
</evidence>
<reference evidence="4" key="2">
    <citation type="submission" date="2015-06" db="UniProtKB">
        <authorList>
            <consortium name="EnsemblProtists"/>
        </authorList>
    </citation>
    <scope>IDENTIFICATION</scope>
    <source>
        <strain evidence="4">Pr102</strain>
    </source>
</reference>
<dbReference type="PANTHER" id="PTHR22812">
    <property type="entry name" value="CHROMOBOX PROTEIN"/>
    <property type="match status" value="1"/>
</dbReference>
<dbReference type="SMART" id="SM00298">
    <property type="entry name" value="CHROMO"/>
    <property type="match status" value="1"/>
</dbReference>
<protein>
    <recommendedName>
        <fullName evidence="3">Chromo domain-containing protein</fullName>
    </recommendedName>
</protein>
<dbReference type="InterPro" id="IPR051219">
    <property type="entry name" value="Heterochromatin_chromo-domain"/>
</dbReference>
<comment type="subcellular location">
    <subcellularLocation>
        <location evidence="1">Nucleus</location>
    </subcellularLocation>
</comment>